<keyword evidence="5" id="KW-1185">Reference proteome</keyword>
<keyword evidence="4" id="KW-0645">Protease</keyword>
<evidence type="ECO:0000313" key="4">
    <source>
        <dbReference type="EMBL" id="PHT53951.1"/>
    </source>
</evidence>
<dbReference type="OrthoDB" id="1937997at2759"/>
<reference evidence="5" key="2">
    <citation type="journal article" date="2017" name="J. Anim. Genet.">
        <title>Multiple reference genome sequences of hot pepper reveal the massive evolution of plant disease resistance genes by retroduplication.</title>
        <authorList>
            <person name="Kim S."/>
            <person name="Park J."/>
            <person name="Yeom S.-I."/>
            <person name="Kim Y.-M."/>
            <person name="Seo E."/>
            <person name="Kim K.-T."/>
            <person name="Kim M.-S."/>
            <person name="Lee J.M."/>
            <person name="Cheong K."/>
            <person name="Shin H.-S."/>
            <person name="Kim S.-B."/>
            <person name="Han K."/>
            <person name="Lee J."/>
            <person name="Park M."/>
            <person name="Lee H.-A."/>
            <person name="Lee H.-Y."/>
            <person name="Lee Y."/>
            <person name="Oh S."/>
            <person name="Lee J.H."/>
            <person name="Choi E."/>
            <person name="Choi E."/>
            <person name="Lee S.E."/>
            <person name="Jeon J."/>
            <person name="Kim H."/>
            <person name="Choi G."/>
            <person name="Song H."/>
            <person name="Lee J."/>
            <person name="Lee S.-C."/>
            <person name="Kwon J.-K."/>
            <person name="Lee H.-Y."/>
            <person name="Koo N."/>
            <person name="Hong Y."/>
            <person name="Kim R.W."/>
            <person name="Kang W.-H."/>
            <person name="Huh J.H."/>
            <person name="Kang B.-C."/>
            <person name="Yang T.-J."/>
            <person name="Lee Y.-H."/>
            <person name="Bennetzen J.L."/>
            <person name="Choi D."/>
        </authorList>
    </citation>
    <scope>NUCLEOTIDE SEQUENCE [LARGE SCALE GENOMIC DNA]</scope>
    <source>
        <strain evidence="5">cv. PBC81</strain>
    </source>
</reference>
<dbReference type="GO" id="GO:0016887">
    <property type="term" value="F:ATP hydrolysis activity"/>
    <property type="evidence" value="ECO:0007669"/>
    <property type="project" value="InterPro"/>
</dbReference>
<proteinExistence type="predicted"/>
<evidence type="ECO:0000256" key="1">
    <source>
        <dbReference type="ARBA" id="ARBA00022741"/>
    </source>
</evidence>
<feature type="domain" description="ATPase AAA-type core" evidence="3">
    <location>
        <begin position="36"/>
        <end position="79"/>
    </location>
</feature>
<dbReference type="SUPFAM" id="SSF52540">
    <property type="entry name" value="P-loop containing nucleoside triphosphate hydrolases"/>
    <property type="match status" value="1"/>
</dbReference>
<protein>
    <submittedName>
        <fullName evidence="4">26S protease regulatory subunit 7</fullName>
    </submittedName>
</protein>
<keyword evidence="1" id="KW-0547">Nucleotide-binding</keyword>
<dbReference type="GO" id="GO:0005524">
    <property type="term" value="F:ATP binding"/>
    <property type="evidence" value="ECO:0007669"/>
    <property type="project" value="UniProtKB-KW"/>
</dbReference>
<sequence length="147" mass="16407">MWVDISIVDGLIQPLVDKAMLSGYSCREEWNPAMGVLCYGPPGTGKTLLARAAANRTDTCFIHIIGSELVQKYVSERARMPSVDIKTVFAHMMNRFSNYTALSAEVSAKNQTSLQEDNTFWFLNNFFSYDDGHCYACPSVGVGDRDF</sequence>
<dbReference type="InterPro" id="IPR027417">
    <property type="entry name" value="P-loop_NTPase"/>
</dbReference>
<dbReference type="Pfam" id="PF00004">
    <property type="entry name" value="AAA"/>
    <property type="match status" value="1"/>
</dbReference>
<dbReference type="InterPro" id="IPR003959">
    <property type="entry name" value="ATPase_AAA_core"/>
</dbReference>
<dbReference type="GO" id="GO:0006508">
    <property type="term" value="P:proteolysis"/>
    <property type="evidence" value="ECO:0007669"/>
    <property type="project" value="UniProtKB-KW"/>
</dbReference>
<comment type="caution">
    <text evidence="4">The sequence shown here is derived from an EMBL/GenBank/DDBJ whole genome shotgun (WGS) entry which is preliminary data.</text>
</comment>
<name>A0A2G2X9C8_CAPBA</name>
<keyword evidence="4" id="KW-0378">Hydrolase</keyword>
<gene>
    <name evidence="4" type="ORF">CQW23_08413</name>
</gene>
<reference evidence="4 5" key="1">
    <citation type="journal article" date="2017" name="Genome Biol.">
        <title>New reference genome sequences of hot pepper reveal the massive evolution of plant disease-resistance genes by retroduplication.</title>
        <authorList>
            <person name="Kim S."/>
            <person name="Park J."/>
            <person name="Yeom S.I."/>
            <person name="Kim Y.M."/>
            <person name="Seo E."/>
            <person name="Kim K.T."/>
            <person name="Kim M.S."/>
            <person name="Lee J.M."/>
            <person name="Cheong K."/>
            <person name="Shin H.S."/>
            <person name="Kim S.B."/>
            <person name="Han K."/>
            <person name="Lee J."/>
            <person name="Park M."/>
            <person name="Lee H.A."/>
            <person name="Lee H.Y."/>
            <person name="Lee Y."/>
            <person name="Oh S."/>
            <person name="Lee J.H."/>
            <person name="Choi E."/>
            <person name="Choi E."/>
            <person name="Lee S.E."/>
            <person name="Jeon J."/>
            <person name="Kim H."/>
            <person name="Choi G."/>
            <person name="Song H."/>
            <person name="Lee J."/>
            <person name="Lee S.C."/>
            <person name="Kwon J.K."/>
            <person name="Lee H.Y."/>
            <person name="Koo N."/>
            <person name="Hong Y."/>
            <person name="Kim R.W."/>
            <person name="Kang W.H."/>
            <person name="Huh J.H."/>
            <person name="Kang B.C."/>
            <person name="Yang T.J."/>
            <person name="Lee Y.H."/>
            <person name="Bennetzen J.L."/>
            <person name="Choi D."/>
        </authorList>
    </citation>
    <scope>NUCLEOTIDE SEQUENCE [LARGE SCALE GENOMIC DNA]</scope>
    <source>
        <strain evidence="5">cv. PBC81</strain>
    </source>
</reference>
<accession>A0A2G2X9C8</accession>
<dbReference type="PANTHER" id="PTHR23073">
    <property type="entry name" value="26S PROTEASOME REGULATORY SUBUNIT"/>
    <property type="match status" value="1"/>
</dbReference>
<evidence type="ECO:0000259" key="3">
    <source>
        <dbReference type="Pfam" id="PF00004"/>
    </source>
</evidence>
<dbReference type="AlphaFoldDB" id="A0A2G2X9C8"/>
<organism evidence="4 5">
    <name type="scientific">Capsicum baccatum</name>
    <name type="common">Peruvian pepper</name>
    <dbReference type="NCBI Taxonomy" id="33114"/>
    <lineage>
        <taxon>Eukaryota</taxon>
        <taxon>Viridiplantae</taxon>
        <taxon>Streptophyta</taxon>
        <taxon>Embryophyta</taxon>
        <taxon>Tracheophyta</taxon>
        <taxon>Spermatophyta</taxon>
        <taxon>Magnoliopsida</taxon>
        <taxon>eudicotyledons</taxon>
        <taxon>Gunneridae</taxon>
        <taxon>Pentapetalae</taxon>
        <taxon>asterids</taxon>
        <taxon>lamiids</taxon>
        <taxon>Solanales</taxon>
        <taxon>Solanaceae</taxon>
        <taxon>Solanoideae</taxon>
        <taxon>Capsiceae</taxon>
        <taxon>Capsicum</taxon>
    </lineage>
</organism>
<dbReference type="STRING" id="33114.A0A2G2X9C8"/>
<dbReference type="Proteomes" id="UP000224567">
    <property type="component" value="Unassembled WGS sequence"/>
</dbReference>
<evidence type="ECO:0000313" key="5">
    <source>
        <dbReference type="Proteomes" id="UP000224567"/>
    </source>
</evidence>
<dbReference type="EMBL" id="MLFT02000003">
    <property type="protein sequence ID" value="PHT53951.1"/>
    <property type="molecule type" value="Genomic_DNA"/>
</dbReference>
<evidence type="ECO:0000256" key="2">
    <source>
        <dbReference type="ARBA" id="ARBA00022840"/>
    </source>
</evidence>
<dbReference type="GO" id="GO:0008233">
    <property type="term" value="F:peptidase activity"/>
    <property type="evidence" value="ECO:0007669"/>
    <property type="project" value="UniProtKB-KW"/>
</dbReference>
<dbReference type="Gene3D" id="3.40.50.300">
    <property type="entry name" value="P-loop containing nucleotide triphosphate hydrolases"/>
    <property type="match status" value="1"/>
</dbReference>
<dbReference type="InterPro" id="IPR050221">
    <property type="entry name" value="26S_Proteasome_ATPase"/>
</dbReference>
<keyword evidence="2" id="KW-0067">ATP-binding</keyword>